<organism evidence="1 2">
    <name type="scientific">Anatilimnocola aggregata</name>
    <dbReference type="NCBI Taxonomy" id="2528021"/>
    <lineage>
        <taxon>Bacteria</taxon>
        <taxon>Pseudomonadati</taxon>
        <taxon>Planctomycetota</taxon>
        <taxon>Planctomycetia</taxon>
        <taxon>Pirellulales</taxon>
        <taxon>Pirellulaceae</taxon>
        <taxon>Anatilimnocola</taxon>
    </lineage>
</organism>
<evidence type="ECO:0000313" key="2">
    <source>
        <dbReference type="Proteomes" id="UP000315017"/>
    </source>
</evidence>
<gene>
    <name evidence="1" type="ORF">ETAA8_16450</name>
</gene>
<dbReference type="EMBL" id="CP036274">
    <property type="protein sequence ID" value="QDU26565.1"/>
    <property type="molecule type" value="Genomic_DNA"/>
</dbReference>
<reference evidence="1 2" key="1">
    <citation type="submission" date="2019-02" db="EMBL/GenBank/DDBJ databases">
        <title>Deep-cultivation of Planctomycetes and their phenomic and genomic characterization uncovers novel biology.</title>
        <authorList>
            <person name="Wiegand S."/>
            <person name="Jogler M."/>
            <person name="Boedeker C."/>
            <person name="Pinto D."/>
            <person name="Vollmers J."/>
            <person name="Rivas-Marin E."/>
            <person name="Kohn T."/>
            <person name="Peeters S.H."/>
            <person name="Heuer A."/>
            <person name="Rast P."/>
            <person name="Oberbeckmann S."/>
            <person name="Bunk B."/>
            <person name="Jeske O."/>
            <person name="Meyerdierks A."/>
            <person name="Storesund J.E."/>
            <person name="Kallscheuer N."/>
            <person name="Luecker S."/>
            <person name="Lage O.M."/>
            <person name="Pohl T."/>
            <person name="Merkel B.J."/>
            <person name="Hornburger P."/>
            <person name="Mueller R.-W."/>
            <person name="Bruemmer F."/>
            <person name="Labrenz M."/>
            <person name="Spormann A.M."/>
            <person name="Op den Camp H."/>
            <person name="Overmann J."/>
            <person name="Amann R."/>
            <person name="Jetten M.S.M."/>
            <person name="Mascher T."/>
            <person name="Medema M.H."/>
            <person name="Devos D.P."/>
            <person name="Kaster A.-K."/>
            <person name="Ovreas L."/>
            <person name="Rohde M."/>
            <person name="Galperin M.Y."/>
            <person name="Jogler C."/>
        </authorList>
    </citation>
    <scope>NUCLEOTIDE SEQUENCE [LARGE SCALE GENOMIC DNA]</scope>
    <source>
        <strain evidence="1 2">ETA_A8</strain>
    </source>
</reference>
<name>A0A517Y8M9_9BACT</name>
<dbReference type="InterPro" id="IPR011447">
    <property type="entry name" value="DUF1552"/>
</dbReference>
<dbReference type="Proteomes" id="UP000315017">
    <property type="component" value="Chromosome"/>
</dbReference>
<sequence>MNYKSTHITRRTVLGGLGASIALPWLEIMSGKTLAATQGQRDPGRLACFYIPGCINHYNWFPEDTGFDYTISPSHQPLAHHRQRFSVLSSLSHIEGRISGHPHPYNFLTGHNINITPGVMTNTVSMDQVAAQYIGPTYLPSLALSWTSGVGAATLSRNALGVDIPATSDYRSVFENLFPPADSSHLKQAQARIALNRSILDTAVSDVNDLKRRLGHTDQQRMEQYLSSIREVEKRLDDRDAILKKGRPQFDEASVRIEPKSKTSMREHIDLMMDLIALSFQTDMTRVVTQTLGGEAGPTYDEYKDWSKATGAPTRGVHDYHHKGSGNRGVDNPDTKLIGLRDRMYCECLSRLMDKLAAIEASDGTLLDHTVLLLGGSQISSHSGGSFPLLLAGGNKLGFRHGQHLKWKGNERSASDLYLTILQQLRCPVKSFKESKGPLSELLV</sequence>
<dbReference type="RefSeq" id="WP_145087262.1">
    <property type="nucleotide sequence ID" value="NZ_CP036274.1"/>
</dbReference>
<proteinExistence type="predicted"/>
<keyword evidence="2" id="KW-1185">Reference proteome</keyword>
<dbReference type="OrthoDB" id="9146593at2"/>
<dbReference type="AlphaFoldDB" id="A0A517Y8M9"/>
<dbReference type="KEGG" id="aagg:ETAA8_16450"/>
<accession>A0A517Y8M9</accession>
<dbReference type="Pfam" id="PF07586">
    <property type="entry name" value="HXXSHH"/>
    <property type="match status" value="1"/>
</dbReference>
<evidence type="ECO:0000313" key="1">
    <source>
        <dbReference type="EMBL" id="QDU26565.1"/>
    </source>
</evidence>
<evidence type="ECO:0008006" key="3">
    <source>
        <dbReference type="Google" id="ProtNLM"/>
    </source>
</evidence>
<protein>
    <recommendedName>
        <fullName evidence="3">DUF1552 domain-containing protein</fullName>
    </recommendedName>
</protein>